<sequence length="140" mass="15341">MEQITTITQIPSNLTRLDLPSSPRITQTITPTDGLVILTRVISAPPPQNLIEHPTDLLGPITESDILPSFSAGTPPSVASTARYPPHSPRGIQSPWPRTVAGLARRCSRGGRNAFDEARFGPDRDWRRPWHCSSASRAQQ</sequence>
<dbReference type="GeneID" id="54333233"/>
<organism evidence="2 3">
    <name type="scientific">Aspergillus tanneri</name>
    <dbReference type="NCBI Taxonomy" id="1220188"/>
    <lineage>
        <taxon>Eukaryota</taxon>
        <taxon>Fungi</taxon>
        <taxon>Dikarya</taxon>
        <taxon>Ascomycota</taxon>
        <taxon>Pezizomycotina</taxon>
        <taxon>Eurotiomycetes</taxon>
        <taxon>Eurotiomycetidae</taxon>
        <taxon>Eurotiales</taxon>
        <taxon>Aspergillaceae</taxon>
        <taxon>Aspergillus</taxon>
        <taxon>Aspergillus subgen. Circumdati</taxon>
    </lineage>
</organism>
<comment type="caution">
    <text evidence="2">The sequence shown here is derived from an EMBL/GenBank/DDBJ whole genome shotgun (WGS) entry which is preliminary data.</text>
</comment>
<evidence type="ECO:0000256" key="1">
    <source>
        <dbReference type="SAM" id="MobiDB-lite"/>
    </source>
</evidence>
<dbReference type="AlphaFoldDB" id="A0A5M9MA40"/>
<protein>
    <submittedName>
        <fullName evidence="2">Uncharacterized protein</fullName>
    </submittedName>
</protein>
<proteinExistence type="predicted"/>
<evidence type="ECO:0000313" key="3">
    <source>
        <dbReference type="Proteomes" id="UP000324241"/>
    </source>
</evidence>
<gene>
    <name evidence="2" type="ORF">ATNIH1004_010532</name>
</gene>
<reference evidence="2 3" key="1">
    <citation type="submission" date="2019-08" db="EMBL/GenBank/DDBJ databases">
        <title>The genome sequence of a newly discovered highly antifungal drug resistant Aspergillus species, Aspergillus tanneri NIH 1004.</title>
        <authorList>
            <person name="Mounaud S."/>
            <person name="Singh I."/>
            <person name="Joardar V."/>
            <person name="Pakala S."/>
            <person name="Pakala S."/>
            <person name="Venepally P."/>
            <person name="Chung J.K."/>
            <person name="Losada L."/>
            <person name="Nierman W.C."/>
        </authorList>
    </citation>
    <scope>NUCLEOTIDE SEQUENCE [LARGE SCALE GENOMIC DNA]</scope>
    <source>
        <strain evidence="2 3">NIH1004</strain>
    </source>
</reference>
<dbReference type="VEuPathDB" id="FungiDB:EYZ11_012781"/>
<accession>A0A5M9MA40</accession>
<evidence type="ECO:0000313" key="2">
    <source>
        <dbReference type="EMBL" id="KAA8643758.1"/>
    </source>
</evidence>
<feature type="compositionally biased region" description="Polar residues" evidence="1">
    <location>
        <begin position="71"/>
        <end position="80"/>
    </location>
</feature>
<feature type="region of interest" description="Disordered" evidence="1">
    <location>
        <begin position="62"/>
        <end position="99"/>
    </location>
</feature>
<dbReference type="Proteomes" id="UP000324241">
    <property type="component" value="Unassembled WGS sequence"/>
</dbReference>
<dbReference type="OrthoDB" id="5369299at2759"/>
<dbReference type="EMBL" id="QUQM01000005">
    <property type="protein sequence ID" value="KAA8643758.1"/>
    <property type="molecule type" value="Genomic_DNA"/>
</dbReference>
<name>A0A5M9MA40_9EURO</name>
<dbReference type="RefSeq" id="XP_033423119.1">
    <property type="nucleotide sequence ID" value="XM_033575101.1"/>
</dbReference>